<evidence type="ECO:0000313" key="1">
    <source>
        <dbReference type="EMBL" id="KAI9510261.1"/>
    </source>
</evidence>
<gene>
    <name evidence="1" type="ORF">F5148DRAFT_618080</name>
</gene>
<organism evidence="1 2">
    <name type="scientific">Russula earlei</name>
    <dbReference type="NCBI Taxonomy" id="71964"/>
    <lineage>
        <taxon>Eukaryota</taxon>
        <taxon>Fungi</taxon>
        <taxon>Dikarya</taxon>
        <taxon>Basidiomycota</taxon>
        <taxon>Agaricomycotina</taxon>
        <taxon>Agaricomycetes</taxon>
        <taxon>Russulales</taxon>
        <taxon>Russulaceae</taxon>
        <taxon>Russula</taxon>
    </lineage>
</organism>
<proteinExistence type="predicted"/>
<protein>
    <submittedName>
        <fullName evidence="1">Uncharacterized protein</fullName>
    </submittedName>
</protein>
<keyword evidence="2" id="KW-1185">Reference proteome</keyword>
<name>A0ACC0UFG1_9AGAM</name>
<dbReference type="EMBL" id="JAGFNK010000046">
    <property type="protein sequence ID" value="KAI9510261.1"/>
    <property type="molecule type" value="Genomic_DNA"/>
</dbReference>
<evidence type="ECO:0000313" key="2">
    <source>
        <dbReference type="Proteomes" id="UP001207468"/>
    </source>
</evidence>
<comment type="caution">
    <text evidence="1">The sequence shown here is derived from an EMBL/GenBank/DDBJ whole genome shotgun (WGS) entry which is preliminary data.</text>
</comment>
<sequence length="230" mass="25358">MMLMLSTWSGRGGEGGGTGRGMAMTLSRLHWQFTISNDDDHDETPPYDRHSHGLRRLPSTALFFFFFFRRCDGKEVFGGRIQLSAAPRWFLRVRVRLSARVTAAVAAAAQSGSGGNTTLNPPAPVPLCPFIAKVPSAEVRPARRKGGCANQAAGAALTSVHPSICPLLLRRAAVVARRGRAVPLPHHQRNPKIRESFDRKSYGAQCTLLQSDLPRHRVNGFPKATRRWIR</sequence>
<dbReference type="Proteomes" id="UP001207468">
    <property type="component" value="Unassembled WGS sequence"/>
</dbReference>
<accession>A0ACC0UFG1</accession>
<reference evidence="1" key="1">
    <citation type="submission" date="2021-03" db="EMBL/GenBank/DDBJ databases">
        <title>Evolutionary priming and transition to the ectomycorrhizal habit in an iconic lineage of mushroom-forming fungi: is preadaptation a requirement?</title>
        <authorList>
            <consortium name="DOE Joint Genome Institute"/>
            <person name="Looney B.P."/>
            <person name="Miyauchi S."/>
            <person name="Morin E."/>
            <person name="Drula E."/>
            <person name="Courty P.E."/>
            <person name="Chicoki N."/>
            <person name="Fauchery L."/>
            <person name="Kohler A."/>
            <person name="Kuo A."/>
            <person name="LaButti K."/>
            <person name="Pangilinan J."/>
            <person name="Lipzen A."/>
            <person name="Riley R."/>
            <person name="Andreopoulos W."/>
            <person name="He G."/>
            <person name="Johnson J."/>
            <person name="Barry K.W."/>
            <person name="Grigoriev I.V."/>
            <person name="Nagy L."/>
            <person name="Hibbett D."/>
            <person name="Henrissat B."/>
            <person name="Matheny P.B."/>
            <person name="Labbe J."/>
            <person name="Martin A.F."/>
        </authorList>
    </citation>
    <scope>NUCLEOTIDE SEQUENCE</scope>
    <source>
        <strain evidence="1">BPL698</strain>
    </source>
</reference>